<protein>
    <recommendedName>
        <fullName evidence="3">Sulfotransferase family protein</fullName>
    </recommendedName>
</protein>
<dbReference type="EMBL" id="QUQO01000001">
    <property type="protein sequence ID" value="RFB06153.1"/>
    <property type="molecule type" value="Genomic_DNA"/>
</dbReference>
<evidence type="ECO:0000313" key="1">
    <source>
        <dbReference type="EMBL" id="RFB06153.1"/>
    </source>
</evidence>
<dbReference type="Proteomes" id="UP000264589">
    <property type="component" value="Unassembled WGS sequence"/>
</dbReference>
<name>A0A371RL20_9PROT</name>
<dbReference type="InterPro" id="IPR027417">
    <property type="entry name" value="P-loop_NTPase"/>
</dbReference>
<accession>A0A371RL20</accession>
<comment type="caution">
    <text evidence="1">The sequence shown here is derived from an EMBL/GenBank/DDBJ whole genome shotgun (WGS) entry which is preliminary data.</text>
</comment>
<dbReference type="InParanoid" id="A0A371RL20"/>
<dbReference type="Gene3D" id="3.40.50.300">
    <property type="entry name" value="P-loop containing nucleotide triphosphate hydrolases"/>
    <property type="match status" value="1"/>
</dbReference>
<reference evidence="1 2" key="1">
    <citation type="submission" date="2018-08" db="EMBL/GenBank/DDBJ databases">
        <title>Parvularcula sp. SM1705, isolated from surface water of the South Sea China.</title>
        <authorList>
            <person name="Sun L."/>
        </authorList>
    </citation>
    <scope>NUCLEOTIDE SEQUENCE [LARGE SCALE GENOMIC DNA]</scope>
    <source>
        <strain evidence="1 2">SM1705</strain>
    </source>
</reference>
<evidence type="ECO:0008006" key="3">
    <source>
        <dbReference type="Google" id="ProtNLM"/>
    </source>
</evidence>
<sequence>MLKWHAQAALLNIYGTGIRARALFDPSLRSREDVSWLLVATLPNSGSTAVSKLLQGSSRSLAVTPSGEGQWLLPAMSAPGKRWEPSRSVDYEQMRRVWLSRVPKGDAPVVVIDKSPSNLVRLAEVAHALSSMPVKLISVTRDPYATVASWAKRYPPARVIRDWRPSLKGQLGTDDAFFEALGNIWGEWAAMLLKLRERADYSTSYETLVAAPADFVTAITGLYPELSDIDPSANVSVKDYEAQPLRNMNDEQIASLTPAQLGAVTKGLAPHEGIVRALGYELRG</sequence>
<dbReference type="AlphaFoldDB" id="A0A371RL20"/>
<proteinExistence type="predicted"/>
<gene>
    <name evidence="1" type="ORF">DX908_13280</name>
</gene>
<organism evidence="1 2">
    <name type="scientific">Parvularcula marina</name>
    <dbReference type="NCBI Taxonomy" id="2292771"/>
    <lineage>
        <taxon>Bacteria</taxon>
        <taxon>Pseudomonadati</taxon>
        <taxon>Pseudomonadota</taxon>
        <taxon>Alphaproteobacteria</taxon>
        <taxon>Parvularculales</taxon>
        <taxon>Parvularculaceae</taxon>
        <taxon>Parvularcula</taxon>
    </lineage>
</organism>
<keyword evidence="2" id="KW-1185">Reference proteome</keyword>
<dbReference type="SUPFAM" id="SSF52540">
    <property type="entry name" value="P-loop containing nucleoside triphosphate hydrolases"/>
    <property type="match status" value="1"/>
</dbReference>
<evidence type="ECO:0000313" key="2">
    <source>
        <dbReference type="Proteomes" id="UP000264589"/>
    </source>
</evidence>